<keyword evidence="3" id="KW-0862">Zinc</keyword>
<evidence type="ECO:0000259" key="6">
    <source>
        <dbReference type="PROSITE" id="PS50016"/>
    </source>
</evidence>
<organism evidence="7 8">
    <name type="scientific">Parnassius mnemosyne</name>
    <name type="common">clouded apollo</name>
    <dbReference type="NCBI Taxonomy" id="213953"/>
    <lineage>
        <taxon>Eukaryota</taxon>
        <taxon>Metazoa</taxon>
        <taxon>Ecdysozoa</taxon>
        <taxon>Arthropoda</taxon>
        <taxon>Hexapoda</taxon>
        <taxon>Insecta</taxon>
        <taxon>Pterygota</taxon>
        <taxon>Neoptera</taxon>
        <taxon>Endopterygota</taxon>
        <taxon>Lepidoptera</taxon>
        <taxon>Glossata</taxon>
        <taxon>Ditrysia</taxon>
        <taxon>Papilionoidea</taxon>
        <taxon>Papilionidae</taxon>
        <taxon>Parnassiinae</taxon>
        <taxon>Parnassini</taxon>
        <taxon>Parnassius</taxon>
        <taxon>Driopa</taxon>
    </lineage>
</organism>
<reference evidence="7 8" key="1">
    <citation type="submission" date="2023-11" db="EMBL/GenBank/DDBJ databases">
        <authorList>
            <person name="Hedman E."/>
            <person name="Englund M."/>
            <person name="Stromberg M."/>
            <person name="Nyberg Akerstrom W."/>
            <person name="Nylinder S."/>
            <person name="Jareborg N."/>
            <person name="Kallberg Y."/>
            <person name="Kronander E."/>
        </authorList>
    </citation>
    <scope>NUCLEOTIDE SEQUENCE [LARGE SCALE GENOMIC DNA]</scope>
</reference>
<dbReference type="Gene3D" id="3.30.40.10">
    <property type="entry name" value="Zinc/RING finger domain, C3HC4 (zinc finger)"/>
    <property type="match status" value="1"/>
</dbReference>
<evidence type="ECO:0000256" key="4">
    <source>
        <dbReference type="PROSITE-ProRule" id="PRU00146"/>
    </source>
</evidence>
<dbReference type="GO" id="GO:0008270">
    <property type="term" value="F:zinc ion binding"/>
    <property type="evidence" value="ECO:0007669"/>
    <property type="project" value="UniProtKB-KW"/>
</dbReference>
<dbReference type="EMBL" id="CAVLGL010000137">
    <property type="protein sequence ID" value="CAK1602528.1"/>
    <property type="molecule type" value="Genomic_DNA"/>
</dbReference>
<evidence type="ECO:0000256" key="3">
    <source>
        <dbReference type="ARBA" id="ARBA00022833"/>
    </source>
</evidence>
<dbReference type="Pfam" id="PF25298">
    <property type="entry name" value="Baculo_FP_2nd"/>
    <property type="match status" value="1"/>
</dbReference>
<keyword evidence="2 4" id="KW-0863">Zinc-finger</keyword>
<accession>A0AAV1M4E2</accession>
<evidence type="ECO:0000256" key="1">
    <source>
        <dbReference type="ARBA" id="ARBA00022723"/>
    </source>
</evidence>
<feature type="coiled-coil region" evidence="5">
    <location>
        <begin position="169"/>
        <end position="196"/>
    </location>
</feature>
<name>A0AAV1M4E2_9NEOP</name>
<gene>
    <name evidence="7" type="ORF">PARMNEM_LOCUS21020</name>
</gene>
<keyword evidence="1" id="KW-0479">Metal-binding</keyword>
<keyword evidence="5" id="KW-0175">Coiled coil</keyword>
<dbReference type="InterPro" id="IPR019786">
    <property type="entry name" value="Zinc_finger_PHD-type_CS"/>
</dbReference>
<dbReference type="SMART" id="SM00249">
    <property type="entry name" value="PHD"/>
    <property type="match status" value="1"/>
</dbReference>
<evidence type="ECO:0000313" key="8">
    <source>
        <dbReference type="Proteomes" id="UP001314205"/>
    </source>
</evidence>
<evidence type="ECO:0000313" key="7">
    <source>
        <dbReference type="EMBL" id="CAK1602528.1"/>
    </source>
</evidence>
<dbReference type="InterPro" id="IPR011011">
    <property type="entry name" value="Znf_FYVE_PHD"/>
</dbReference>
<dbReference type="InterPro" id="IPR013083">
    <property type="entry name" value="Znf_RING/FYVE/PHD"/>
</dbReference>
<comment type="caution">
    <text evidence="7">The sequence shown here is derived from an EMBL/GenBank/DDBJ whole genome shotgun (WGS) entry which is preliminary data.</text>
</comment>
<dbReference type="PROSITE" id="PS50016">
    <property type="entry name" value="ZF_PHD_2"/>
    <property type="match status" value="1"/>
</dbReference>
<evidence type="ECO:0000256" key="2">
    <source>
        <dbReference type="ARBA" id="ARBA00022771"/>
    </source>
</evidence>
<dbReference type="InterPro" id="IPR057251">
    <property type="entry name" value="FP_C"/>
</dbReference>
<proteinExistence type="predicted"/>
<dbReference type="AlphaFoldDB" id="A0AAV1M4E2"/>
<dbReference type="Proteomes" id="UP001314205">
    <property type="component" value="Unassembled WGS sequence"/>
</dbReference>
<dbReference type="Pfam" id="PF00628">
    <property type="entry name" value="PHD"/>
    <property type="match status" value="1"/>
</dbReference>
<evidence type="ECO:0000256" key="5">
    <source>
        <dbReference type="SAM" id="Coils"/>
    </source>
</evidence>
<dbReference type="PROSITE" id="PS01359">
    <property type="entry name" value="ZF_PHD_1"/>
    <property type="match status" value="1"/>
</dbReference>
<dbReference type="InterPro" id="IPR019787">
    <property type="entry name" value="Znf_PHD-finger"/>
</dbReference>
<dbReference type="InterPro" id="IPR001965">
    <property type="entry name" value="Znf_PHD"/>
</dbReference>
<protein>
    <recommendedName>
        <fullName evidence="6">PHD-type domain-containing protein</fullName>
    </recommendedName>
</protein>
<feature type="domain" description="PHD-type" evidence="6">
    <location>
        <begin position="1"/>
        <end position="57"/>
    </location>
</feature>
<dbReference type="SUPFAM" id="SSF57903">
    <property type="entry name" value="FYVE/PHD zinc finger"/>
    <property type="match status" value="1"/>
</dbReference>
<keyword evidence="8" id="KW-1185">Reference proteome</keyword>
<sequence>MRNCSACTREVGKEDYLQCAKCNEIFHYLCLNIRPENIAGLLPDALFNWICPMCMIKQPKGNNSESVARPSTPTSFAEISFNNVSRRRAPAKLDTNINVDNTSDYVRRSELREILREEIATGLKSCTTEFTVGISTINGQISNLKCSIEFMSDKFDKISDEFKIQQQEILVLKKENDSLRYEINTLNNKLNQFDQLSRASSLEIQCVPERKTENVVGILKQLGCAINHTMSDHDILYCSRVAKLNPASPRPRTIIAKFSSPRIRDSVLSAVNRHNKVNKENKLNTHDLGFDTEQKKPVFVIENLSSENKQLHAAARKRGKELKYKYTWIRAGRIYMRKSDTSEAIFIRNTETLDKLK</sequence>